<evidence type="ECO:0000256" key="1">
    <source>
        <dbReference type="SAM" id="MobiDB-lite"/>
    </source>
</evidence>
<feature type="region of interest" description="Disordered" evidence="1">
    <location>
        <begin position="372"/>
        <end position="459"/>
    </location>
</feature>
<comment type="caution">
    <text evidence="3">The sequence shown here is derived from an EMBL/GenBank/DDBJ whole genome shotgun (WGS) entry which is preliminary data.</text>
</comment>
<accession>A0A543IBD9</accession>
<evidence type="ECO:0000259" key="2">
    <source>
        <dbReference type="Pfam" id="PF02720"/>
    </source>
</evidence>
<dbReference type="CDD" id="cd00085">
    <property type="entry name" value="HNHc"/>
    <property type="match status" value="1"/>
</dbReference>
<sequence>MQSTQLEVFDGPEMVGGGREWENREWFPPGPQLAVCLSGGRRQLADLNDDELLQVAAAARRQTSWAQARELAAIAELTRRRDAAGEADDGSDYRTLSAHEAVTEEVAAALTVTGNTAATLVHLAERLTGPLSATGEALESGRIDMAKARVISDTTENLPDQVSERVEAAALEKASSQTTGQLRRRIRRIVHRLAPEALEQRKREAARQRRLEVWDTPSGTADLALCDIAAEDAHGIYNKITAAAHGLKADGDTRPLHLIRADLATNLLNGAPLPEVIAKVLAEAVPSGPAHLTEVTPRTADPADSHPFDPSVHTADRSHQTIEIPAALTARRVLVPVMDQGTSVPEVEPIAGPSSPSCEVEALPSVARERSVDVSDQVSGHRRLAAVPSPSDPAVSDLGLLAGEGDDLGGAGGLSAPAHDRVPARPRLSSKGGRSAVQTVSAATSRSLSRARERGSTAEHQLPEQVVCSAAVADHRVSECTVVHRLPVRVLRSVANLRSDECDGRDHSMAVAGARVRPEDDESGLSVAGVVAMIDRRLAHLRSRTTGAELPSAVNLAVQQLTRRLAPQRDALCQGDAEQHGRPGYRPPAGLRREIEERHSTCVFPTCNRASHRCDLDHTVPWRPGLTCRCNLAPLCRRHHRLKQSPGWNLHHVWPGVLVWTTPAGTWYIVRPDHG</sequence>
<organism evidence="3 4">
    <name type="scientific">Actinomadura hallensis</name>
    <dbReference type="NCBI Taxonomy" id="337895"/>
    <lineage>
        <taxon>Bacteria</taxon>
        <taxon>Bacillati</taxon>
        <taxon>Actinomycetota</taxon>
        <taxon>Actinomycetes</taxon>
        <taxon>Streptosporangiales</taxon>
        <taxon>Thermomonosporaceae</taxon>
        <taxon>Actinomadura</taxon>
    </lineage>
</organism>
<dbReference type="EMBL" id="VFPO01000001">
    <property type="protein sequence ID" value="TQM67857.1"/>
    <property type="molecule type" value="Genomic_DNA"/>
</dbReference>
<dbReference type="RefSeq" id="WP_185758681.1">
    <property type="nucleotide sequence ID" value="NZ_VFPO01000001.1"/>
</dbReference>
<reference evidence="3 4" key="1">
    <citation type="submission" date="2019-06" db="EMBL/GenBank/DDBJ databases">
        <title>Sequencing the genomes of 1000 actinobacteria strains.</title>
        <authorList>
            <person name="Klenk H.-P."/>
        </authorList>
    </citation>
    <scope>NUCLEOTIDE SEQUENCE [LARGE SCALE GENOMIC DNA]</scope>
    <source>
        <strain evidence="3 4">DSM 45043</strain>
    </source>
</reference>
<name>A0A543IBD9_9ACTN</name>
<keyword evidence="4" id="KW-1185">Reference proteome</keyword>
<evidence type="ECO:0000313" key="3">
    <source>
        <dbReference type="EMBL" id="TQM67857.1"/>
    </source>
</evidence>
<dbReference type="InterPro" id="IPR003615">
    <property type="entry name" value="HNH_nuc"/>
</dbReference>
<protein>
    <submittedName>
        <fullName evidence="3">Uncharacterized protein DUF222</fullName>
    </submittedName>
</protein>
<dbReference type="InterPro" id="IPR003870">
    <property type="entry name" value="DUF222"/>
</dbReference>
<gene>
    <name evidence="3" type="ORF">FHX41_1479</name>
</gene>
<evidence type="ECO:0000313" key="4">
    <source>
        <dbReference type="Proteomes" id="UP000316706"/>
    </source>
</evidence>
<feature type="domain" description="DUF222" evidence="2">
    <location>
        <begin position="60"/>
        <end position="256"/>
    </location>
</feature>
<dbReference type="Proteomes" id="UP000316706">
    <property type="component" value="Unassembled WGS sequence"/>
</dbReference>
<dbReference type="AlphaFoldDB" id="A0A543IBD9"/>
<dbReference type="Pfam" id="PF02720">
    <property type="entry name" value="DUF222"/>
    <property type="match status" value="1"/>
</dbReference>
<proteinExistence type="predicted"/>